<dbReference type="InterPro" id="IPR004919">
    <property type="entry name" value="GmrSD_N"/>
</dbReference>
<proteinExistence type="predicted"/>
<evidence type="ECO:0000313" key="5">
    <source>
        <dbReference type="Proteomes" id="UP001226389"/>
    </source>
</evidence>
<dbReference type="Pfam" id="PF18755">
    <property type="entry name" value="RAMA"/>
    <property type="match status" value="1"/>
</dbReference>
<protein>
    <recommendedName>
        <fullName evidence="6">DUF262 domain-containing protein</fullName>
    </recommendedName>
</protein>
<feature type="domain" description="GmrSD restriction endonucleases C-terminal" evidence="2">
    <location>
        <begin position="444"/>
        <end position="591"/>
    </location>
</feature>
<feature type="domain" description="GmrSD restriction endonucleases N-terminal" evidence="1">
    <location>
        <begin position="12"/>
        <end position="242"/>
    </location>
</feature>
<evidence type="ECO:0000259" key="2">
    <source>
        <dbReference type="Pfam" id="PF07510"/>
    </source>
</evidence>
<evidence type="ECO:0000259" key="1">
    <source>
        <dbReference type="Pfam" id="PF03235"/>
    </source>
</evidence>
<dbReference type="Proteomes" id="UP001226389">
    <property type="component" value="Unassembled WGS sequence"/>
</dbReference>
<dbReference type="PANTHER" id="PTHR35149">
    <property type="entry name" value="SLL5132 PROTEIN"/>
    <property type="match status" value="1"/>
</dbReference>
<dbReference type="Pfam" id="PF03235">
    <property type="entry name" value="GmrSD_N"/>
    <property type="match status" value="1"/>
</dbReference>
<name>A0ABT9UHQ3_9MICC</name>
<dbReference type="InterPro" id="IPR040843">
    <property type="entry name" value="RAMA"/>
</dbReference>
<keyword evidence="5" id="KW-1185">Reference proteome</keyword>
<reference evidence="4 5" key="1">
    <citation type="submission" date="2023-07" db="EMBL/GenBank/DDBJ databases">
        <title>Sorghum-associated microbial communities from plants grown in Nebraska, USA.</title>
        <authorList>
            <person name="Schachtman D."/>
        </authorList>
    </citation>
    <scope>NUCLEOTIDE SEQUENCE [LARGE SCALE GENOMIC DNA]</scope>
    <source>
        <strain evidence="4 5">DS994</strain>
    </source>
</reference>
<sequence>MDTAVRTPLEVFTMPQHLVVPLFQRPYVWEQDNQWVPLWQDVRRLVDLRLANPAASPTHFLGAVVLQSMPGQMGSLQSWSIIDGQQRLTTLQLLFDAAASVFEAAGVDQVTGQLEALTQNPIAFVQGEDVPLKLRHSNRDREAYDEIMLTDPPVAYPALNHASSLIPRAHQYFAEQIASWTCEAGDEMVAVRANALANALTQSLQIVVIGLRADENSQEIFETLNARGTPLTAADLIKNFVFQRLTAEGIDTHMAYRDLWPFDMKFWEKEISVGRYPISRSSLFLNQWLVSRVGEEIGPKSTFTRFKHYVEHEAGFPMATLLRSIKDQASQYQRWTERAADPHAELSVVEMCVYRSQAAEIEALKPVLLWLHEPGSEVSPGPRDKVVAMLESWFMRRALLRLSLGDMGRVVAELIGVHRRIADTDLVESIERSLTNLNAASTYWPGDEELRTALAADAAYRRFRRGRLRMFLEAVEDHYRGYTGSTPSATGTRVARVGLPIEHLMPQSWAQHWPVSNLAEEVERESHIHRFGNLTLLTATLNSAVSNGPWLGENGKRAKLERHDVLLMNRRIRELSVDGWSEKEIDHRTSDVADALIATWRIPEGHIGAVSTGPVAGLPETSTRELVASGLLPVGTVLRARYGQWADRKCEVLATGELLTDDGKKFSTPSGAGHHIRKGATNGWSFWELPDGRRLSALRTEYHETHRTKQEA</sequence>
<feature type="domain" description="RAMA" evidence="3">
    <location>
        <begin position="622"/>
        <end position="706"/>
    </location>
</feature>
<organism evidence="4 5">
    <name type="scientific">Pseudarthrobacter defluvii</name>
    <dbReference type="NCBI Taxonomy" id="410837"/>
    <lineage>
        <taxon>Bacteria</taxon>
        <taxon>Bacillati</taxon>
        <taxon>Actinomycetota</taxon>
        <taxon>Actinomycetes</taxon>
        <taxon>Micrococcales</taxon>
        <taxon>Micrococcaceae</taxon>
        <taxon>Pseudarthrobacter</taxon>
    </lineage>
</organism>
<accession>A0ABT9UHQ3</accession>
<comment type="caution">
    <text evidence="4">The sequence shown here is derived from an EMBL/GenBank/DDBJ whole genome shotgun (WGS) entry which is preliminary data.</text>
</comment>
<evidence type="ECO:0000313" key="4">
    <source>
        <dbReference type="EMBL" id="MDQ0117944.1"/>
    </source>
</evidence>
<dbReference type="InterPro" id="IPR011089">
    <property type="entry name" value="GmrSD_C"/>
</dbReference>
<evidence type="ECO:0008006" key="6">
    <source>
        <dbReference type="Google" id="ProtNLM"/>
    </source>
</evidence>
<gene>
    <name evidence="4" type="ORF">J2T22_001117</name>
</gene>
<dbReference type="Pfam" id="PF07510">
    <property type="entry name" value="GmrSD_C"/>
    <property type="match status" value="1"/>
</dbReference>
<dbReference type="RefSeq" id="WP_307488685.1">
    <property type="nucleotide sequence ID" value="NZ_JAUSSY010000003.1"/>
</dbReference>
<evidence type="ECO:0000259" key="3">
    <source>
        <dbReference type="Pfam" id="PF18755"/>
    </source>
</evidence>
<dbReference type="PANTHER" id="PTHR35149:SF1">
    <property type="entry name" value="DUF5655 DOMAIN-CONTAINING PROTEIN"/>
    <property type="match status" value="1"/>
</dbReference>
<dbReference type="EMBL" id="JAUSSY010000003">
    <property type="protein sequence ID" value="MDQ0117944.1"/>
    <property type="molecule type" value="Genomic_DNA"/>
</dbReference>